<dbReference type="AlphaFoldDB" id="A0AA86S4W7"/>
<evidence type="ECO:0000313" key="1">
    <source>
        <dbReference type="EMBL" id="CAJ1909090.1"/>
    </source>
</evidence>
<dbReference type="Proteomes" id="UP001189624">
    <property type="component" value="Chromosome 1"/>
</dbReference>
<accession>A0AA86S4W7</accession>
<gene>
    <name evidence="1" type="ORF">AYBTSS11_LOCUS3388</name>
</gene>
<proteinExistence type="predicted"/>
<dbReference type="EMBL" id="OY731398">
    <property type="protein sequence ID" value="CAJ1909090.1"/>
    <property type="molecule type" value="Genomic_DNA"/>
</dbReference>
<evidence type="ECO:0000313" key="2">
    <source>
        <dbReference type="Proteomes" id="UP001189624"/>
    </source>
</evidence>
<dbReference type="Gramene" id="rna-AYBTSS11_LOCUS3388">
    <property type="protein sequence ID" value="CAJ1909090.1"/>
    <property type="gene ID" value="gene-AYBTSS11_LOCUS3388"/>
</dbReference>
<sequence>MDQDARTLTHYRTARQGNLRMGTSYMYGSFNGYKLGAFGLLVTIETALTHKSEGVEPLVILFSKTGSNG</sequence>
<organism evidence="1 2">
    <name type="scientific">Sphenostylis stenocarpa</name>
    <dbReference type="NCBI Taxonomy" id="92480"/>
    <lineage>
        <taxon>Eukaryota</taxon>
        <taxon>Viridiplantae</taxon>
        <taxon>Streptophyta</taxon>
        <taxon>Embryophyta</taxon>
        <taxon>Tracheophyta</taxon>
        <taxon>Spermatophyta</taxon>
        <taxon>Magnoliopsida</taxon>
        <taxon>eudicotyledons</taxon>
        <taxon>Gunneridae</taxon>
        <taxon>Pentapetalae</taxon>
        <taxon>rosids</taxon>
        <taxon>fabids</taxon>
        <taxon>Fabales</taxon>
        <taxon>Fabaceae</taxon>
        <taxon>Papilionoideae</taxon>
        <taxon>50 kb inversion clade</taxon>
        <taxon>NPAAA clade</taxon>
        <taxon>indigoferoid/millettioid clade</taxon>
        <taxon>Phaseoleae</taxon>
        <taxon>Sphenostylis</taxon>
    </lineage>
</organism>
<keyword evidence="2" id="KW-1185">Reference proteome</keyword>
<protein>
    <submittedName>
        <fullName evidence="1">Uncharacterized protein</fullName>
    </submittedName>
</protein>
<name>A0AA86S4W7_9FABA</name>
<reference evidence="1" key="1">
    <citation type="submission" date="2023-10" db="EMBL/GenBank/DDBJ databases">
        <authorList>
            <person name="Domelevo Entfellner J.-B."/>
        </authorList>
    </citation>
    <scope>NUCLEOTIDE SEQUENCE</scope>
</reference>